<keyword evidence="3" id="KW-0802">TPR repeat</keyword>
<keyword evidence="2" id="KW-0346">Stress response</keyword>
<evidence type="ECO:0000313" key="7">
    <source>
        <dbReference type="Proteomes" id="UP000076796"/>
    </source>
</evidence>
<dbReference type="Proteomes" id="UP000076796">
    <property type="component" value="Unassembled WGS sequence"/>
</dbReference>
<dbReference type="PANTHER" id="PTHR12558:SF13">
    <property type="entry name" value="CELL DIVISION CYCLE PROTEIN 27 HOMOLOG"/>
    <property type="match status" value="1"/>
</dbReference>
<dbReference type="PROSITE" id="PS50005">
    <property type="entry name" value="TPR"/>
    <property type="match status" value="1"/>
</dbReference>
<feature type="domain" description="J" evidence="5">
    <location>
        <begin position="3"/>
        <end position="74"/>
    </location>
</feature>
<evidence type="ECO:0000256" key="1">
    <source>
        <dbReference type="ARBA" id="ARBA00022705"/>
    </source>
</evidence>
<dbReference type="Gene3D" id="1.25.40.10">
    <property type="entry name" value="Tetratricopeptide repeat domain"/>
    <property type="match status" value="6"/>
</dbReference>
<dbReference type="InterPro" id="IPR036869">
    <property type="entry name" value="J_dom_sf"/>
</dbReference>
<accession>A0A163LUX7</accession>
<dbReference type="SMART" id="SM00028">
    <property type="entry name" value="TPR"/>
    <property type="match status" value="9"/>
</dbReference>
<dbReference type="InterPro" id="IPR019734">
    <property type="entry name" value="TPR_rpt"/>
</dbReference>
<organism evidence="6 7">
    <name type="scientific">Paenibacillus glucanolyticus</name>
    <dbReference type="NCBI Taxonomy" id="59843"/>
    <lineage>
        <taxon>Bacteria</taxon>
        <taxon>Bacillati</taxon>
        <taxon>Bacillota</taxon>
        <taxon>Bacilli</taxon>
        <taxon>Bacillales</taxon>
        <taxon>Paenibacillaceae</taxon>
        <taxon>Paenibacillus</taxon>
    </lineage>
</organism>
<comment type="caution">
    <text evidence="6">The sequence shown here is derived from an EMBL/GenBank/DDBJ whole genome shotgun (WGS) entry which is preliminary data.</text>
</comment>
<dbReference type="SUPFAM" id="SSF46565">
    <property type="entry name" value="Chaperone J-domain"/>
    <property type="match status" value="1"/>
</dbReference>
<feature type="region of interest" description="Disordered" evidence="4">
    <location>
        <begin position="56"/>
        <end position="76"/>
    </location>
</feature>
<dbReference type="InterPro" id="IPR011990">
    <property type="entry name" value="TPR-like_helical_dom_sf"/>
</dbReference>
<keyword evidence="7" id="KW-1185">Reference proteome</keyword>
<dbReference type="SUPFAM" id="SSF48452">
    <property type="entry name" value="TPR-like"/>
    <property type="match status" value="3"/>
</dbReference>
<keyword evidence="1" id="KW-0235">DNA replication</keyword>
<evidence type="ECO:0000256" key="3">
    <source>
        <dbReference type="PROSITE-ProRule" id="PRU00339"/>
    </source>
</evidence>
<dbReference type="GeneID" id="97555966"/>
<dbReference type="PROSITE" id="PS50076">
    <property type="entry name" value="DNAJ_2"/>
    <property type="match status" value="1"/>
</dbReference>
<dbReference type="EMBL" id="LWMH01000001">
    <property type="protein sequence ID" value="KZS48490.1"/>
    <property type="molecule type" value="Genomic_DNA"/>
</dbReference>
<name>A0A163LUX7_9BACL</name>
<feature type="repeat" description="TPR" evidence="3">
    <location>
        <begin position="460"/>
        <end position="493"/>
    </location>
</feature>
<gene>
    <name evidence="6" type="ORF">AWU65_22410</name>
</gene>
<evidence type="ECO:0000256" key="2">
    <source>
        <dbReference type="ARBA" id="ARBA00023016"/>
    </source>
</evidence>
<evidence type="ECO:0000256" key="4">
    <source>
        <dbReference type="SAM" id="MobiDB-lite"/>
    </source>
</evidence>
<dbReference type="AlphaFoldDB" id="A0A163LUX7"/>
<dbReference type="STRING" id="59843.A3958_21675"/>
<dbReference type="OrthoDB" id="9816462at2"/>
<protein>
    <recommendedName>
        <fullName evidence="5">J domain-containing protein</fullName>
    </recommendedName>
</protein>
<dbReference type="PANTHER" id="PTHR12558">
    <property type="entry name" value="CELL DIVISION CYCLE 16,23,27"/>
    <property type="match status" value="1"/>
</dbReference>
<sequence>MTDIWSFLGIQPTEDAVLIKRAYMARLKFHHPEEDPEGFQKLRTAYDAALKEAKDIQRQTQAPSAVNADTDHPGVFDDWTEDSVHERDLPDIQEQNSSNSLPAALANEFLLQAVDLYDDIQTRVDEDRWITLLEDEKFSGFETRQRLQFEVLRLFADRAWAPGPVWRLLDETFAWSSMEIEMQELFPKTYVDYVMMQLEGFWDLRYDYVTDSMTPLDELEQFLAARSNAQICLVQGNVEGAEHWLREAAQIMPEEPDLNRMIGELCLQYSNWEEAFQAFKRMEASGNAEVHHNSDLAYCMLQLGMLEDAYSMYQKVLVHTPDHAQALTGAAQCLEQLGRIKESRELYLRIKQLCPWDLHAHTQIDTLNQRLEQQMKMRLEVEGRPDQMKTLDELAGLYMEQQQYDQAVGVWLQLVQLGELTARQNYQLGYSLHQEEQYEEATRYYAAAGNAENKDEAFLLELRCQTGINAYQQSDYPAAIQQFELVLALDPGHLLSLRYLAVMSKEAQRFEEAVLYYKKALDIEDLWFLHADLGSCYYHLDQYEESVFHFGKAKLDDDKGQEHYFEYGSALRLNGQYREAVQIFDADIERNNHPYAYYNRAFARFMLKEFELCRADLRIFMELVPGDSQFDANLISGISSFYLKDWNAAVSFFNEMLKYLPSDMDRAQYIKLFAAALLAARRFKEVIQPLEEVLRLDDQNEWAMLHTVRVHAELQNWDKIEGNLETYFETFDLQSRNPYIWFYGGVFLYYVNNYKEAAKFFKLAYQGGLRGDTCSYYSLVLYQLGESHDALSMAREALQDRPGHGEYEERLKQMEEQMNKRKNLFARLGLLPTAANKPVVQNLDYPDILGDPQLQNEYPGVVIKQ</sequence>
<proteinExistence type="predicted"/>
<reference evidence="6" key="1">
    <citation type="journal article" date="2016" name="Genome Announc.">
        <title>Draft genomes of two strains of Paenibacillus glucanolyticus with capability to degrade lignocellulose.</title>
        <authorList>
            <person name="Mathews S.L."/>
            <person name="Pawlak J."/>
            <person name="Grunden A.M."/>
        </authorList>
    </citation>
    <scope>NUCLEOTIDE SEQUENCE [LARGE SCALE GENOMIC DNA]</scope>
    <source>
        <strain evidence="6">SLM1</strain>
    </source>
</reference>
<dbReference type="Pfam" id="PF14559">
    <property type="entry name" value="TPR_19"/>
    <property type="match status" value="1"/>
</dbReference>
<dbReference type="InterPro" id="IPR001623">
    <property type="entry name" value="DnaJ_domain"/>
</dbReference>
<dbReference type="GO" id="GO:0006260">
    <property type="term" value="P:DNA replication"/>
    <property type="evidence" value="ECO:0007669"/>
    <property type="project" value="UniProtKB-KW"/>
</dbReference>
<dbReference type="RefSeq" id="WP_063479375.1">
    <property type="nucleotide sequence ID" value="NZ_CP147845.1"/>
</dbReference>
<evidence type="ECO:0000259" key="5">
    <source>
        <dbReference type="PROSITE" id="PS50076"/>
    </source>
</evidence>
<evidence type="ECO:0000313" key="6">
    <source>
        <dbReference type="EMBL" id="KZS48490.1"/>
    </source>
</evidence>
<dbReference type="Pfam" id="PF13432">
    <property type="entry name" value="TPR_16"/>
    <property type="match status" value="1"/>
</dbReference>